<dbReference type="NCBIfam" id="TIGR00420">
    <property type="entry name" value="trmU"/>
    <property type="match status" value="1"/>
</dbReference>
<dbReference type="InterPro" id="IPR004506">
    <property type="entry name" value="MnmA-like"/>
</dbReference>
<proteinExistence type="inferred from homology"/>
<comment type="function">
    <text evidence="9">Catalyzes the 2-thiolation of uridine at the wobble position (U34) of tRNA, leading to the formation of s(2)U34.</text>
</comment>
<dbReference type="Pfam" id="PF20258">
    <property type="entry name" value="tRNA_Me_trans_C"/>
    <property type="match status" value="1"/>
</dbReference>
<name>A0A7V4TIH1_9BACT</name>
<dbReference type="Gene3D" id="2.30.30.280">
    <property type="entry name" value="Adenine nucleotide alpha hydrolases-like domains"/>
    <property type="match status" value="1"/>
</dbReference>
<accession>A0A7V4TIH1</accession>
<dbReference type="GO" id="GO:0002143">
    <property type="term" value="P:tRNA wobble position uridine thiolation"/>
    <property type="evidence" value="ECO:0007669"/>
    <property type="project" value="TreeGrafter"/>
</dbReference>
<evidence type="ECO:0000256" key="2">
    <source>
        <dbReference type="ARBA" id="ARBA00022679"/>
    </source>
</evidence>
<feature type="region of interest" description="Interaction with tRNA" evidence="9">
    <location>
        <begin position="296"/>
        <end position="297"/>
    </location>
</feature>
<feature type="site" description="Interaction with tRNA" evidence="9">
    <location>
        <position position="329"/>
    </location>
</feature>
<feature type="region of interest" description="Disordered" evidence="10">
    <location>
        <begin position="350"/>
        <end position="376"/>
    </location>
</feature>
<feature type="domain" description="tRNA-specific 2-thiouridylase MnmA-like C-terminal" evidence="11">
    <location>
        <begin position="273"/>
        <end position="345"/>
    </location>
</feature>
<evidence type="ECO:0000256" key="5">
    <source>
        <dbReference type="ARBA" id="ARBA00022840"/>
    </source>
</evidence>
<feature type="binding site" evidence="9">
    <location>
        <position position="122"/>
    </location>
    <ligand>
        <name>ATP</name>
        <dbReference type="ChEBI" id="CHEBI:30616"/>
    </ligand>
</feature>
<reference evidence="13" key="1">
    <citation type="journal article" date="2020" name="mSystems">
        <title>Genome- and Community-Level Interaction Insights into Carbon Utilization and Element Cycling Functions of Hydrothermarchaeota in Hydrothermal Sediment.</title>
        <authorList>
            <person name="Zhou Z."/>
            <person name="Liu Y."/>
            <person name="Xu W."/>
            <person name="Pan J."/>
            <person name="Luo Z.H."/>
            <person name="Li M."/>
        </authorList>
    </citation>
    <scope>NUCLEOTIDE SEQUENCE [LARGE SCALE GENOMIC DNA]</scope>
    <source>
        <strain evidence="13">SpSt-82</strain>
    </source>
</reference>
<dbReference type="GO" id="GO:0103016">
    <property type="term" value="F:tRNA-uridine 2-sulfurtransferase activity"/>
    <property type="evidence" value="ECO:0007669"/>
    <property type="project" value="UniProtKB-EC"/>
</dbReference>
<dbReference type="NCBIfam" id="NF001138">
    <property type="entry name" value="PRK00143.1"/>
    <property type="match status" value="1"/>
</dbReference>
<dbReference type="EC" id="2.8.1.13" evidence="9"/>
<evidence type="ECO:0000256" key="8">
    <source>
        <dbReference type="ARBA" id="ARBA00051542"/>
    </source>
</evidence>
<feature type="site" description="Interaction with tRNA" evidence="9">
    <location>
        <position position="123"/>
    </location>
</feature>
<dbReference type="PANTHER" id="PTHR11933:SF5">
    <property type="entry name" value="MITOCHONDRIAL TRNA-SPECIFIC 2-THIOURIDYLASE 1"/>
    <property type="match status" value="1"/>
</dbReference>
<dbReference type="GO" id="GO:0005737">
    <property type="term" value="C:cytoplasm"/>
    <property type="evidence" value="ECO:0007669"/>
    <property type="project" value="UniProtKB-SubCell"/>
</dbReference>
<keyword evidence="9" id="KW-0963">Cytoplasm</keyword>
<organism evidence="13">
    <name type="scientific">Candidatus Caldatribacterium saccharofermentans</name>
    <dbReference type="NCBI Taxonomy" id="1454753"/>
    <lineage>
        <taxon>Bacteria</taxon>
        <taxon>Pseudomonadati</taxon>
        <taxon>Atribacterota</taxon>
        <taxon>Atribacteria</taxon>
        <taxon>Atribacterales</taxon>
        <taxon>Candidatus Caldatribacteriaceae</taxon>
        <taxon>Candidatus Caldatribacterium</taxon>
    </lineage>
</organism>
<feature type="compositionally biased region" description="Basic and acidic residues" evidence="10">
    <location>
        <begin position="350"/>
        <end position="368"/>
    </location>
</feature>
<dbReference type="SUPFAM" id="SSF52402">
    <property type="entry name" value="Adenine nucleotide alpha hydrolases-like"/>
    <property type="match status" value="1"/>
</dbReference>
<feature type="active site" description="Nucleophile" evidence="9">
    <location>
        <position position="98"/>
    </location>
</feature>
<evidence type="ECO:0000256" key="9">
    <source>
        <dbReference type="HAMAP-Rule" id="MF_00144"/>
    </source>
</evidence>
<feature type="binding site" evidence="9">
    <location>
        <begin position="8"/>
        <end position="15"/>
    </location>
    <ligand>
        <name>ATP</name>
        <dbReference type="ChEBI" id="CHEBI:30616"/>
    </ligand>
</feature>
<feature type="active site" description="Cysteine persulfide intermediate" evidence="9">
    <location>
        <position position="194"/>
    </location>
</feature>
<evidence type="ECO:0000256" key="6">
    <source>
        <dbReference type="ARBA" id="ARBA00022884"/>
    </source>
</evidence>
<feature type="domain" description="tRNA-specific 2-thiouridylase MnmA-like central" evidence="12">
    <location>
        <begin position="203"/>
        <end position="266"/>
    </location>
</feature>
<keyword evidence="2 9" id="KW-0808">Transferase</keyword>
<dbReference type="FunFam" id="3.40.50.620:FF:000115">
    <property type="entry name" value="tRNA-specific 2-thiouridylase MnmA"/>
    <property type="match status" value="1"/>
</dbReference>
<dbReference type="InterPro" id="IPR046884">
    <property type="entry name" value="MnmA-like_central"/>
</dbReference>
<feature type="region of interest" description="Interaction with tRNA" evidence="9">
    <location>
        <begin position="144"/>
        <end position="146"/>
    </location>
</feature>
<dbReference type="Pfam" id="PF03054">
    <property type="entry name" value="tRNA_Me_trans"/>
    <property type="match status" value="1"/>
</dbReference>
<gene>
    <name evidence="9 13" type="primary">mnmA</name>
    <name evidence="13" type="ORF">ENW11_07795</name>
</gene>
<dbReference type="InterPro" id="IPR023382">
    <property type="entry name" value="MnmA-like_central_sf"/>
</dbReference>
<dbReference type="CDD" id="cd01998">
    <property type="entry name" value="MnmA_TRMU-like"/>
    <property type="match status" value="1"/>
</dbReference>
<evidence type="ECO:0000259" key="12">
    <source>
        <dbReference type="Pfam" id="PF20259"/>
    </source>
</evidence>
<comment type="caution">
    <text evidence="13">The sequence shown here is derived from an EMBL/GenBank/DDBJ whole genome shotgun (WGS) entry which is preliminary data.</text>
</comment>
<keyword evidence="3 9" id="KW-0819">tRNA processing</keyword>
<keyword evidence="6 9" id="KW-0694">RNA-binding</keyword>
<dbReference type="GO" id="GO:0005524">
    <property type="term" value="F:ATP binding"/>
    <property type="evidence" value="ECO:0007669"/>
    <property type="project" value="UniProtKB-KW"/>
</dbReference>
<dbReference type="FunFam" id="2.30.30.280:FF:000001">
    <property type="entry name" value="tRNA-specific 2-thiouridylase MnmA"/>
    <property type="match status" value="1"/>
</dbReference>
<dbReference type="AlphaFoldDB" id="A0A7V4TIH1"/>
<dbReference type="Gene3D" id="2.40.30.10">
    <property type="entry name" value="Translation factors"/>
    <property type="match status" value="1"/>
</dbReference>
<keyword evidence="1 9" id="KW-0820">tRNA-binding</keyword>
<comment type="catalytic activity">
    <reaction evidence="8 9">
        <text>S-sulfanyl-L-cysteinyl-[protein] + uridine(34) in tRNA + AH2 + ATP = 2-thiouridine(34) in tRNA + L-cysteinyl-[protein] + A + AMP + diphosphate + H(+)</text>
        <dbReference type="Rhea" id="RHEA:47032"/>
        <dbReference type="Rhea" id="RHEA-COMP:10131"/>
        <dbReference type="Rhea" id="RHEA-COMP:11726"/>
        <dbReference type="Rhea" id="RHEA-COMP:11727"/>
        <dbReference type="Rhea" id="RHEA-COMP:11728"/>
        <dbReference type="ChEBI" id="CHEBI:13193"/>
        <dbReference type="ChEBI" id="CHEBI:15378"/>
        <dbReference type="ChEBI" id="CHEBI:17499"/>
        <dbReference type="ChEBI" id="CHEBI:29950"/>
        <dbReference type="ChEBI" id="CHEBI:30616"/>
        <dbReference type="ChEBI" id="CHEBI:33019"/>
        <dbReference type="ChEBI" id="CHEBI:61963"/>
        <dbReference type="ChEBI" id="CHEBI:65315"/>
        <dbReference type="ChEBI" id="CHEBI:87170"/>
        <dbReference type="ChEBI" id="CHEBI:456215"/>
        <dbReference type="EC" id="2.8.1.13"/>
    </reaction>
</comment>
<dbReference type="InterPro" id="IPR014729">
    <property type="entry name" value="Rossmann-like_a/b/a_fold"/>
</dbReference>
<sequence length="376" mass="42415">MKQRVLVAMSGGVDSSVACLLLKEAGFEVIGVTMCLGEEGGEARCCGARAVEDARAVCHLLGVPHFVLDFSQDMEDIIIANFIAEYRRGRTPNPCVLCNRHLKFGRLLEYARALGCDFLATGHYALLEKKDGRYVIRRPKDRKKDQTYFLSAIPKEALPFLLFPLGHYTKEEVREIARKAALPVAEKPQSQDLCFIPGGNYREFLLRHLGEERPGNIVTRDGKVLGQHRGIFHYTIGQRRGLGIRASYPLYVIAINPERNEIVVGRREELLSSGLVAQPFNWLVDEPPEKALVQVRYQQRPQPCFVKMSEQYAVTITFEQPLEMVTPGQIAVLYDGDVLLGGGPIEEVWHEKRSGTHQGTEREEECRYSRPQLHPS</sequence>
<dbReference type="Pfam" id="PF20259">
    <property type="entry name" value="tRNA_Me_trans_M"/>
    <property type="match status" value="1"/>
</dbReference>
<evidence type="ECO:0000256" key="4">
    <source>
        <dbReference type="ARBA" id="ARBA00022741"/>
    </source>
</evidence>
<keyword evidence="5 9" id="KW-0067">ATP-binding</keyword>
<dbReference type="Gene3D" id="3.40.50.620">
    <property type="entry name" value="HUPs"/>
    <property type="match status" value="1"/>
</dbReference>
<dbReference type="EMBL" id="DTIY01000055">
    <property type="protein sequence ID" value="HGY39689.1"/>
    <property type="molecule type" value="Genomic_DNA"/>
</dbReference>
<evidence type="ECO:0000313" key="13">
    <source>
        <dbReference type="EMBL" id="HGY39689.1"/>
    </source>
</evidence>
<dbReference type="GO" id="GO:0000049">
    <property type="term" value="F:tRNA binding"/>
    <property type="evidence" value="ECO:0007669"/>
    <property type="project" value="UniProtKB-KW"/>
</dbReference>
<dbReference type="HAMAP" id="MF_00144">
    <property type="entry name" value="tRNA_thiouridyl_MnmA"/>
    <property type="match status" value="1"/>
</dbReference>
<evidence type="ECO:0000256" key="3">
    <source>
        <dbReference type="ARBA" id="ARBA00022694"/>
    </source>
</evidence>
<comment type="caution">
    <text evidence="9">Lacks conserved residue(s) required for the propagation of feature annotation.</text>
</comment>
<keyword evidence="4 9" id="KW-0547">Nucleotide-binding</keyword>
<protein>
    <recommendedName>
        <fullName evidence="9">tRNA-specific 2-thiouridylase MnmA</fullName>
        <ecNumber evidence="9">2.8.1.13</ecNumber>
    </recommendedName>
</protein>
<evidence type="ECO:0000259" key="11">
    <source>
        <dbReference type="Pfam" id="PF20258"/>
    </source>
</evidence>
<keyword evidence="7" id="KW-1015">Disulfide bond</keyword>
<evidence type="ECO:0000256" key="10">
    <source>
        <dbReference type="SAM" id="MobiDB-lite"/>
    </source>
</evidence>
<evidence type="ECO:0000256" key="1">
    <source>
        <dbReference type="ARBA" id="ARBA00022555"/>
    </source>
</evidence>
<dbReference type="PANTHER" id="PTHR11933">
    <property type="entry name" value="TRNA 5-METHYLAMINOMETHYL-2-THIOURIDYLATE -METHYLTRANSFERASE"/>
    <property type="match status" value="1"/>
</dbReference>
<evidence type="ECO:0000256" key="7">
    <source>
        <dbReference type="ARBA" id="ARBA00023157"/>
    </source>
</evidence>
<dbReference type="InterPro" id="IPR046885">
    <property type="entry name" value="MnmA-like_C"/>
</dbReference>
<comment type="similarity">
    <text evidence="9">Belongs to the MnmA/TRMU family.</text>
</comment>
<feature type="binding site" evidence="9">
    <location>
        <position position="34"/>
    </location>
    <ligand>
        <name>ATP</name>
        <dbReference type="ChEBI" id="CHEBI:30616"/>
    </ligand>
</feature>
<comment type="subcellular location">
    <subcellularLocation>
        <location evidence="9">Cytoplasm</location>
    </subcellularLocation>
</comment>